<feature type="transmembrane region" description="Helical" evidence="2">
    <location>
        <begin position="45"/>
        <end position="67"/>
    </location>
</feature>
<name>A0AAD6YDX8_9AGAR</name>
<evidence type="ECO:0000313" key="4">
    <source>
        <dbReference type="Proteomes" id="UP001219525"/>
    </source>
</evidence>
<dbReference type="Proteomes" id="UP001219525">
    <property type="component" value="Unassembled WGS sequence"/>
</dbReference>
<evidence type="ECO:0000256" key="1">
    <source>
        <dbReference type="SAM" id="MobiDB-lite"/>
    </source>
</evidence>
<dbReference type="EMBL" id="JARJCW010000016">
    <property type="protein sequence ID" value="KAJ7215986.1"/>
    <property type="molecule type" value="Genomic_DNA"/>
</dbReference>
<keyword evidence="2" id="KW-0472">Membrane</keyword>
<protein>
    <submittedName>
        <fullName evidence="3">Uncharacterized protein</fullName>
    </submittedName>
</protein>
<feature type="transmembrane region" description="Helical" evidence="2">
    <location>
        <begin position="182"/>
        <end position="205"/>
    </location>
</feature>
<feature type="transmembrane region" description="Helical" evidence="2">
    <location>
        <begin position="141"/>
        <end position="161"/>
    </location>
</feature>
<gene>
    <name evidence="3" type="ORF">GGX14DRAFT_442634</name>
</gene>
<reference evidence="3" key="1">
    <citation type="submission" date="2023-03" db="EMBL/GenBank/DDBJ databases">
        <title>Massive genome expansion in bonnet fungi (Mycena s.s.) driven by repeated elements and novel gene families across ecological guilds.</title>
        <authorList>
            <consortium name="Lawrence Berkeley National Laboratory"/>
            <person name="Harder C.B."/>
            <person name="Miyauchi S."/>
            <person name="Viragh M."/>
            <person name="Kuo A."/>
            <person name="Thoen E."/>
            <person name="Andreopoulos B."/>
            <person name="Lu D."/>
            <person name="Skrede I."/>
            <person name="Drula E."/>
            <person name="Henrissat B."/>
            <person name="Morin E."/>
            <person name="Kohler A."/>
            <person name="Barry K."/>
            <person name="LaButti K."/>
            <person name="Morin E."/>
            <person name="Salamov A."/>
            <person name="Lipzen A."/>
            <person name="Mereny Z."/>
            <person name="Hegedus B."/>
            <person name="Baldrian P."/>
            <person name="Stursova M."/>
            <person name="Weitz H."/>
            <person name="Taylor A."/>
            <person name="Grigoriev I.V."/>
            <person name="Nagy L.G."/>
            <person name="Martin F."/>
            <person name="Kauserud H."/>
        </authorList>
    </citation>
    <scope>NUCLEOTIDE SEQUENCE</scope>
    <source>
        <strain evidence="3">9144</strain>
    </source>
</reference>
<keyword evidence="2" id="KW-0812">Transmembrane</keyword>
<evidence type="ECO:0000313" key="3">
    <source>
        <dbReference type="EMBL" id="KAJ7215986.1"/>
    </source>
</evidence>
<accession>A0AAD6YDX8</accession>
<keyword evidence="4" id="KW-1185">Reference proteome</keyword>
<proteinExistence type="predicted"/>
<feature type="transmembrane region" description="Helical" evidence="2">
    <location>
        <begin position="12"/>
        <end position="33"/>
    </location>
</feature>
<evidence type="ECO:0000256" key="2">
    <source>
        <dbReference type="SAM" id="Phobius"/>
    </source>
</evidence>
<feature type="region of interest" description="Disordered" evidence="1">
    <location>
        <begin position="266"/>
        <end position="307"/>
    </location>
</feature>
<feature type="transmembrane region" description="Helical" evidence="2">
    <location>
        <begin position="217"/>
        <end position="237"/>
    </location>
</feature>
<comment type="caution">
    <text evidence="3">The sequence shown here is derived from an EMBL/GenBank/DDBJ whole genome shotgun (WGS) entry which is preliminary data.</text>
</comment>
<keyword evidence="2" id="KW-1133">Transmembrane helix</keyword>
<feature type="transmembrane region" description="Helical" evidence="2">
    <location>
        <begin position="115"/>
        <end position="135"/>
    </location>
</feature>
<sequence>MVSAFWYDISQLWVGTFFYGIYLVLFCICMYILLHRPSSRGNTVFLVAAIALFTFSTILIVLILVLVTAEIEELSSIPSDSIQNAAYIIYAINNSIADGLLIYRCYVVWNHDWRVIVLPVMLLIASTACGLDVFLDATPQFAVILATNFVATGLTAGRIWWISHYSRAYLGTAARQRYASAIALVVESGMLYSATILAFLIVISFPSLSSTLEEPLLQIVTQIMGIAPTLIIVRVGLGVTVEDNLSTFETTRTTRIPLRQQRHGSLRLGPSIDSADPKDNLSPGFVTRENHHGLGKPPSRYLGDAAV</sequence>
<organism evidence="3 4">
    <name type="scientific">Mycena pura</name>
    <dbReference type="NCBI Taxonomy" id="153505"/>
    <lineage>
        <taxon>Eukaryota</taxon>
        <taxon>Fungi</taxon>
        <taxon>Dikarya</taxon>
        <taxon>Basidiomycota</taxon>
        <taxon>Agaricomycotina</taxon>
        <taxon>Agaricomycetes</taxon>
        <taxon>Agaricomycetidae</taxon>
        <taxon>Agaricales</taxon>
        <taxon>Marasmiineae</taxon>
        <taxon>Mycenaceae</taxon>
        <taxon>Mycena</taxon>
    </lineage>
</organism>
<dbReference type="AlphaFoldDB" id="A0AAD6YDX8"/>